<proteinExistence type="predicted"/>
<accession>A0A1Y1VDH0</accession>
<dbReference type="SUPFAM" id="SSF57850">
    <property type="entry name" value="RING/U-box"/>
    <property type="match status" value="1"/>
</dbReference>
<name>A0A1Y1VDH0_9FUNG</name>
<dbReference type="CDD" id="cd12885">
    <property type="entry name" value="SPRY_RanBP_like"/>
    <property type="match status" value="1"/>
</dbReference>
<keyword evidence="3 4" id="KW-0862">Zinc</keyword>
<dbReference type="PROSITE" id="PS50188">
    <property type="entry name" value="B302_SPRY"/>
    <property type="match status" value="1"/>
</dbReference>
<dbReference type="GO" id="GO:0008270">
    <property type="term" value="F:zinc ion binding"/>
    <property type="evidence" value="ECO:0007669"/>
    <property type="project" value="UniProtKB-KW"/>
</dbReference>
<keyword evidence="1 4" id="KW-0479">Metal-binding</keyword>
<evidence type="ECO:0000313" key="9">
    <source>
        <dbReference type="EMBL" id="ORX52103.1"/>
    </source>
</evidence>
<organism evidence="9 10">
    <name type="scientific">Piromyces finnis</name>
    <dbReference type="NCBI Taxonomy" id="1754191"/>
    <lineage>
        <taxon>Eukaryota</taxon>
        <taxon>Fungi</taxon>
        <taxon>Fungi incertae sedis</taxon>
        <taxon>Chytridiomycota</taxon>
        <taxon>Chytridiomycota incertae sedis</taxon>
        <taxon>Neocallimastigomycetes</taxon>
        <taxon>Neocallimastigales</taxon>
        <taxon>Neocallimastigaceae</taxon>
        <taxon>Piromyces</taxon>
    </lineage>
</organism>
<dbReference type="PROSITE" id="PS50145">
    <property type="entry name" value="ZF_TRAF"/>
    <property type="match status" value="1"/>
</dbReference>
<dbReference type="SUPFAM" id="SSF49599">
    <property type="entry name" value="TRAF domain-like"/>
    <property type="match status" value="2"/>
</dbReference>
<feature type="region of interest" description="Disordered" evidence="5">
    <location>
        <begin position="468"/>
        <end position="532"/>
    </location>
</feature>
<feature type="compositionally biased region" description="Acidic residues" evidence="5">
    <location>
        <begin position="478"/>
        <end position="495"/>
    </location>
</feature>
<evidence type="ECO:0000256" key="1">
    <source>
        <dbReference type="ARBA" id="ARBA00022723"/>
    </source>
</evidence>
<dbReference type="InterPro" id="IPR001293">
    <property type="entry name" value="Znf_TRAF"/>
</dbReference>
<dbReference type="InterPro" id="IPR001870">
    <property type="entry name" value="B30.2/SPRY"/>
</dbReference>
<keyword evidence="2 4" id="KW-0863">Zinc-finger</keyword>
<comment type="caution">
    <text evidence="9">The sequence shown here is derived from an EMBL/GenBank/DDBJ whole genome shotgun (WGS) entry which is preliminary data.</text>
</comment>
<feature type="domain" description="B30.2/SPRY" evidence="8">
    <location>
        <begin position="260"/>
        <end position="449"/>
    </location>
</feature>
<evidence type="ECO:0000256" key="4">
    <source>
        <dbReference type="PROSITE-ProRule" id="PRU00207"/>
    </source>
</evidence>
<dbReference type="Gene3D" id="2.60.120.920">
    <property type="match status" value="1"/>
</dbReference>
<dbReference type="Pfam" id="PF00622">
    <property type="entry name" value="SPRY"/>
    <property type="match status" value="1"/>
</dbReference>
<keyword evidence="10" id="KW-1185">Reference proteome</keyword>
<evidence type="ECO:0000256" key="2">
    <source>
        <dbReference type="ARBA" id="ARBA00022771"/>
    </source>
</evidence>
<dbReference type="SMART" id="SM00449">
    <property type="entry name" value="SPRY"/>
    <property type="match status" value="1"/>
</dbReference>
<protein>
    <recommendedName>
        <fullName evidence="11">SPRY-domain-containing protein</fullName>
    </recommendedName>
</protein>
<reference evidence="9 10" key="2">
    <citation type="submission" date="2016-08" db="EMBL/GenBank/DDBJ databases">
        <title>Pervasive Adenine N6-methylation of Active Genes in Fungi.</title>
        <authorList>
            <consortium name="DOE Joint Genome Institute"/>
            <person name="Mondo S.J."/>
            <person name="Dannebaum R.O."/>
            <person name="Kuo R.C."/>
            <person name="Labutti K."/>
            <person name="Haridas S."/>
            <person name="Kuo A."/>
            <person name="Salamov A."/>
            <person name="Ahrendt S.R."/>
            <person name="Lipzen A."/>
            <person name="Sullivan W."/>
            <person name="Andreopoulos W.B."/>
            <person name="Clum A."/>
            <person name="Lindquist E."/>
            <person name="Daum C."/>
            <person name="Ramamoorthy G.K."/>
            <person name="Gryganskyi A."/>
            <person name="Culley D."/>
            <person name="Magnuson J.K."/>
            <person name="James T.Y."/>
            <person name="O'Malley M.A."/>
            <person name="Stajich J.E."/>
            <person name="Spatafora J.W."/>
            <person name="Visel A."/>
            <person name="Grigoriev I.V."/>
        </authorList>
    </citation>
    <scope>NUCLEOTIDE SEQUENCE [LARGE SCALE GENOMIC DNA]</scope>
    <source>
        <strain evidence="10">finn</strain>
    </source>
</reference>
<evidence type="ECO:0000313" key="10">
    <source>
        <dbReference type="Proteomes" id="UP000193719"/>
    </source>
</evidence>
<dbReference type="EMBL" id="MCFH01000016">
    <property type="protein sequence ID" value="ORX52103.1"/>
    <property type="molecule type" value="Genomic_DNA"/>
</dbReference>
<dbReference type="Proteomes" id="UP000193719">
    <property type="component" value="Unassembled WGS sequence"/>
</dbReference>
<dbReference type="InterPro" id="IPR044736">
    <property type="entry name" value="Gid1/RanBPM/SPLA_SPRY"/>
</dbReference>
<dbReference type="InterPro" id="IPR043136">
    <property type="entry name" value="B30.2/SPRY_sf"/>
</dbReference>
<sequence>MSIKDYSDDPEISISYMDLEYEDHPALQTLSCPICTCPAMPIVVRLPCGHIFCKAHILEWLKTNATCPMCKTEFEKKDIVEDKVIEEIINTLKVSCPQKELGCDWLGERGKLLNHLKNSCQYMTYKCIYSKCNYVGLTKDKEEHERICEWKPYVCELKGCNFKGYLGDKQHHENVCEWKFVACPNYLNGNGCQMDKIIRKDFQEHLWKCECFVKDLEWIIKKSDEIQEHQKNNFTYYEDQTKKSYERLKKLEGIIKTIEDDLENDMNTSKDSLMSIFMDFHWNPNDKNSSLKLSNNNLIVKYKKHSSPGCSWSSVRSSIPIPTYIPAFYFEIKILNFDEDWRYSNSIGISTKQAPLNQNIPPGSKKMWCYFNNGSININGKTKNYGSAVNINDIIGCCLIFKSRTLFFTKNGQPLGIASKRIPIDIPLYPTVGMYNNSIIETNFGQKDFMFNFLGFIDDLDNNEKELNDMPRNFVNESGDEYEYDSYSDEDEYSEEYSNRNTDSSFSESSFSVSDNSSDEESIASDGEQNESSLSVINSDITRLFSELFN</sequence>
<evidence type="ECO:0000256" key="5">
    <source>
        <dbReference type="SAM" id="MobiDB-lite"/>
    </source>
</evidence>
<dbReference type="OrthoDB" id="2121247at2759"/>
<dbReference type="PANTHER" id="PTHR10131:SF94">
    <property type="entry name" value="TNF RECEPTOR-ASSOCIATED FACTOR 4"/>
    <property type="match status" value="1"/>
</dbReference>
<dbReference type="InterPro" id="IPR003877">
    <property type="entry name" value="SPRY_dom"/>
</dbReference>
<evidence type="ECO:0000256" key="3">
    <source>
        <dbReference type="ARBA" id="ARBA00022833"/>
    </source>
</evidence>
<feature type="compositionally biased region" description="Low complexity" evidence="5">
    <location>
        <begin position="499"/>
        <end position="516"/>
    </location>
</feature>
<reference evidence="9 10" key="1">
    <citation type="submission" date="2016-08" db="EMBL/GenBank/DDBJ databases">
        <title>Genomes of anaerobic fungi encode conserved fungal cellulosomes for biomass hydrolysis.</title>
        <authorList>
            <consortium name="DOE Joint Genome Institute"/>
            <person name="Haitjema C.H."/>
            <person name="Gilmore S.P."/>
            <person name="Henske J.K."/>
            <person name="Solomon K.V."/>
            <person name="De Groot R."/>
            <person name="Kuo A."/>
            <person name="Mondo S.J."/>
            <person name="Salamov A.A."/>
            <person name="Labutti K."/>
            <person name="Zhao Z."/>
            <person name="Chiniquy J."/>
            <person name="Barry K."/>
            <person name="Brewer H.M."/>
            <person name="Purvine S.O."/>
            <person name="Wright A.T."/>
            <person name="Boxma B."/>
            <person name="Van Alen T."/>
            <person name="Hackstein J.H."/>
            <person name="Baker S.E."/>
            <person name="Grigoriev I.V."/>
            <person name="O'Malley M.A."/>
        </authorList>
    </citation>
    <scope>NUCLEOTIDE SEQUENCE [LARGE SCALE GENOMIC DNA]</scope>
    <source>
        <strain evidence="10">finn</strain>
    </source>
</reference>
<dbReference type="SMART" id="SM00184">
    <property type="entry name" value="RING"/>
    <property type="match status" value="1"/>
</dbReference>
<dbReference type="InterPro" id="IPR001841">
    <property type="entry name" value="Znf_RING"/>
</dbReference>
<dbReference type="PROSITE" id="PS50089">
    <property type="entry name" value="ZF_RING_2"/>
    <property type="match status" value="1"/>
</dbReference>
<dbReference type="PANTHER" id="PTHR10131">
    <property type="entry name" value="TNF RECEPTOR ASSOCIATED FACTOR"/>
    <property type="match status" value="1"/>
</dbReference>
<evidence type="ECO:0008006" key="11">
    <source>
        <dbReference type="Google" id="ProtNLM"/>
    </source>
</evidence>
<feature type="domain" description="TRAF-type" evidence="7">
    <location>
        <begin position="172"/>
        <end position="211"/>
    </location>
</feature>
<feature type="domain" description="RING-type" evidence="6">
    <location>
        <begin position="32"/>
        <end position="71"/>
    </location>
</feature>
<gene>
    <name evidence="9" type="ORF">BCR36DRAFT_411553</name>
</gene>
<feature type="zinc finger region" description="TRAF-type" evidence="4">
    <location>
        <begin position="172"/>
        <end position="211"/>
    </location>
</feature>
<evidence type="ECO:0000259" key="7">
    <source>
        <dbReference type="PROSITE" id="PS50145"/>
    </source>
</evidence>
<dbReference type="SUPFAM" id="SSF49899">
    <property type="entry name" value="Concanavalin A-like lectins/glucanases"/>
    <property type="match status" value="1"/>
</dbReference>
<dbReference type="InterPro" id="IPR013320">
    <property type="entry name" value="ConA-like_dom_sf"/>
</dbReference>
<dbReference type="STRING" id="1754191.A0A1Y1VDH0"/>
<dbReference type="Pfam" id="PF13639">
    <property type="entry name" value="zf-RING_2"/>
    <property type="match status" value="1"/>
</dbReference>
<evidence type="ECO:0000259" key="8">
    <source>
        <dbReference type="PROSITE" id="PS50188"/>
    </source>
</evidence>
<evidence type="ECO:0000259" key="6">
    <source>
        <dbReference type="PROSITE" id="PS50089"/>
    </source>
</evidence>
<dbReference type="InterPro" id="IPR013083">
    <property type="entry name" value="Znf_RING/FYVE/PHD"/>
</dbReference>
<dbReference type="Gene3D" id="3.30.40.10">
    <property type="entry name" value="Zinc/RING finger domain, C3HC4 (zinc finger)"/>
    <property type="match status" value="3"/>
</dbReference>
<dbReference type="AlphaFoldDB" id="A0A1Y1VDH0"/>